<dbReference type="PANTHER" id="PTHR43761">
    <property type="entry name" value="D-ISOMER SPECIFIC 2-HYDROXYACID DEHYDROGENASE FAMILY PROTEIN (AFU_ORTHOLOGUE AFUA_1G13630)"/>
    <property type="match status" value="1"/>
</dbReference>
<dbReference type="AlphaFoldDB" id="A0A494YDE6"/>
<dbReference type="Proteomes" id="UP000282076">
    <property type="component" value="Unassembled WGS sequence"/>
</dbReference>
<name>A0A494YDE6_9BACL</name>
<organism evidence="7 8">
    <name type="scientific">Cohnella endophytica</name>
    <dbReference type="NCBI Taxonomy" id="2419778"/>
    <lineage>
        <taxon>Bacteria</taxon>
        <taxon>Bacillati</taxon>
        <taxon>Bacillota</taxon>
        <taxon>Bacilli</taxon>
        <taxon>Bacillales</taxon>
        <taxon>Paenibacillaceae</taxon>
        <taxon>Cohnella</taxon>
    </lineage>
</organism>
<dbReference type="Gene3D" id="3.40.50.720">
    <property type="entry name" value="NAD(P)-binding Rossmann-like Domain"/>
    <property type="match status" value="2"/>
</dbReference>
<dbReference type="InterPro" id="IPR006139">
    <property type="entry name" value="D-isomer_2_OHA_DH_cat_dom"/>
</dbReference>
<dbReference type="CDD" id="cd05299">
    <property type="entry name" value="CtBP_dh"/>
    <property type="match status" value="1"/>
</dbReference>
<comment type="similarity">
    <text evidence="1 4">Belongs to the D-isomer specific 2-hydroxyacid dehydrogenase family.</text>
</comment>
<sequence length="322" mass="35725">MDDMMKKIALVNFSTLDYSIEETILRKAGYQVDVYDGIATEDLPTAIKDAEVLVVQLQQVTEALLERMPSLKLIAREGIGLDSIPVQAASERGITVMNVPDYCLEEVAVHAVSLMLAAHRKLFPSSALVRGGQWTQMPELKPIFALSELTLGLIGMGRIGAQVISRMRGFGCRIIVSDPYLHPDSAPEGVELVSLDELLAQSDLITLHCPYTEETKHLIDKRRIEKMKKKPVLINVSRGPLIHEGDLLDALNSGDISFAGLDVLTQEPPANDHPLLHHPKAIVTNHIAWYSEQSEARMRNLTSNRIVDFLEGREIPNVVNKK</sequence>
<evidence type="ECO:0000256" key="4">
    <source>
        <dbReference type="RuleBase" id="RU003719"/>
    </source>
</evidence>
<keyword evidence="8" id="KW-1185">Reference proteome</keyword>
<keyword evidence="3" id="KW-0520">NAD</keyword>
<dbReference type="GO" id="GO:0051287">
    <property type="term" value="F:NAD binding"/>
    <property type="evidence" value="ECO:0007669"/>
    <property type="project" value="InterPro"/>
</dbReference>
<dbReference type="InterPro" id="IPR036291">
    <property type="entry name" value="NAD(P)-bd_dom_sf"/>
</dbReference>
<proteinExistence type="inferred from homology"/>
<dbReference type="GO" id="GO:0003714">
    <property type="term" value="F:transcription corepressor activity"/>
    <property type="evidence" value="ECO:0007669"/>
    <property type="project" value="InterPro"/>
</dbReference>
<feature type="domain" description="D-isomer specific 2-hydroxyacid dehydrogenase NAD-binding" evidence="6">
    <location>
        <begin position="112"/>
        <end position="288"/>
    </location>
</feature>
<dbReference type="SUPFAM" id="SSF52283">
    <property type="entry name" value="Formate/glycerate dehydrogenase catalytic domain-like"/>
    <property type="match status" value="1"/>
</dbReference>
<dbReference type="InterPro" id="IPR006140">
    <property type="entry name" value="D-isomer_DH_NAD-bd"/>
</dbReference>
<dbReference type="InterPro" id="IPR050418">
    <property type="entry name" value="D-iso_2-hydroxyacid_DH_PdxB"/>
</dbReference>
<keyword evidence="2 4" id="KW-0560">Oxidoreductase</keyword>
<dbReference type="GO" id="GO:0016616">
    <property type="term" value="F:oxidoreductase activity, acting on the CH-OH group of donors, NAD or NADP as acceptor"/>
    <property type="evidence" value="ECO:0007669"/>
    <property type="project" value="InterPro"/>
</dbReference>
<dbReference type="PANTHER" id="PTHR43761:SF1">
    <property type="entry name" value="D-ISOMER SPECIFIC 2-HYDROXYACID DEHYDROGENASE CATALYTIC DOMAIN-CONTAINING PROTEIN-RELATED"/>
    <property type="match status" value="1"/>
</dbReference>
<dbReference type="Pfam" id="PF00389">
    <property type="entry name" value="2-Hacid_dh"/>
    <property type="match status" value="1"/>
</dbReference>
<protein>
    <submittedName>
        <fullName evidence="7">C-terminal binding protein</fullName>
    </submittedName>
</protein>
<evidence type="ECO:0000313" key="8">
    <source>
        <dbReference type="Proteomes" id="UP000282076"/>
    </source>
</evidence>
<dbReference type="Pfam" id="PF02826">
    <property type="entry name" value="2-Hacid_dh_C"/>
    <property type="match status" value="1"/>
</dbReference>
<evidence type="ECO:0000256" key="1">
    <source>
        <dbReference type="ARBA" id="ARBA00005854"/>
    </source>
</evidence>
<evidence type="ECO:0000256" key="3">
    <source>
        <dbReference type="ARBA" id="ARBA00023027"/>
    </source>
</evidence>
<dbReference type="SUPFAM" id="SSF51735">
    <property type="entry name" value="NAD(P)-binding Rossmann-fold domains"/>
    <property type="match status" value="1"/>
</dbReference>
<dbReference type="FunFam" id="3.40.50.720:FF:000203">
    <property type="entry name" value="D-3-phosphoglycerate dehydrogenase (SerA)"/>
    <property type="match status" value="1"/>
</dbReference>
<dbReference type="EMBL" id="RBZM01000001">
    <property type="protein sequence ID" value="RKP58311.1"/>
    <property type="molecule type" value="Genomic_DNA"/>
</dbReference>
<accession>A0A494YDE6</accession>
<evidence type="ECO:0000256" key="2">
    <source>
        <dbReference type="ARBA" id="ARBA00023002"/>
    </source>
</evidence>
<comment type="caution">
    <text evidence="7">The sequence shown here is derived from an EMBL/GenBank/DDBJ whole genome shotgun (WGS) entry which is preliminary data.</text>
</comment>
<feature type="domain" description="D-isomer specific 2-hydroxyacid dehydrogenase catalytic" evidence="5">
    <location>
        <begin position="22"/>
        <end position="320"/>
    </location>
</feature>
<dbReference type="InterPro" id="IPR043322">
    <property type="entry name" value="CtBP"/>
</dbReference>
<gene>
    <name evidence="7" type="ORF">D7Z26_02090</name>
</gene>
<evidence type="ECO:0000313" key="7">
    <source>
        <dbReference type="EMBL" id="RKP58311.1"/>
    </source>
</evidence>
<evidence type="ECO:0000259" key="5">
    <source>
        <dbReference type="Pfam" id="PF00389"/>
    </source>
</evidence>
<evidence type="ECO:0000259" key="6">
    <source>
        <dbReference type="Pfam" id="PF02826"/>
    </source>
</evidence>
<reference evidence="7 8" key="1">
    <citation type="submission" date="2018-10" db="EMBL/GenBank/DDBJ databases">
        <title>Cohnella sp. M2MS4P-1, whole genome shotgun sequence.</title>
        <authorList>
            <person name="Tuo L."/>
        </authorList>
    </citation>
    <scope>NUCLEOTIDE SEQUENCE [LARGE SCALE GENOMIC DNA]</scope>
    <source>
        <strain evidence="7 8">M2MS4P-1</strain>
    </source>
</reference>